<evidence type="ECO:0000313" key="1">
    <source>
        <dbReference type="EMBL" id="TLE02265.1"/>
    </source>
</evidence>
<accession>A0A4U8TQY6</accession>
<protein>
    <submittedName>
        <fullName evidence="1">Uncharacterized protein</fullName>
    </submittedName>
</protein>
<evidence type="ECO:0000313" key="2">
    <source>
        <dbReference type="Proteomes" id="UP000029707"/>
    </source>
</evidence>
<dbReference type="RefSeq" id="WP_034361634.1">
    <property type="nucleotide sequence ID" value="NZ_CAJUDB010000002.1"/>
</dbReference>
<gene>
    <name evidence="1" type="ORF">LS65_003800</name>
</gene>
<dbReference type="AlphaFoldDB" id="A0A4U8TQY6"/>
<organism evidence="1 2">
    <name type="scientific">Helicobacter japonicus</name>
    <dbReference type="NCBI Taxonomy" id="425400"/>
    <lineage>
        <taxon>Bacteria</taxon>
        <taxon>Pseudomonadati</taxon>
        <taxon>Campylobacterota</taxon>
        <taxon>Epsilonproteobacteria</taxon>
        <taxon>Campylobacterales</taxon>
        <taxon>Helicobacteraceae</taxon>
        <taxon>Helicobacter</taxon>
    </lineage>
</organism>
<dbReference type="Proteomes" id="UP000029707">
    <property type="component" value="Unassembled WGS sequence"/>
</dbReference>
<proteinExistence type="predicted"/>
<keyword evidence="2" id="KW-1185">Reference proteome</keyword>
<name>A0A4U8TQY6_9HELI</name>
<sequence length="80" mass="9112">MNETENTQAFNAQTTELGQNGNFEEVLQEKINLLQQCQRNKSLTTCSLCESLIGCKLRNEYVKAVYESMSKGQHGDFDFN</sequence>
<reference evidence="1 2" key="1">
    <citation type="journal article" date="2014" name="Genome Announc.">
        <title>Draft genome sequences of eight enterohepatic helicobacter species isolated from both laboratory and wild rodents.</title>
        <authorList>
            <person name="Sheh A."/>
            <person name="Shen Z."/>
            <person name="Fox J.G."/>
        </authorList>
    </citation>
    <scope>NUCLEOTIDE SEQUENCE [LARGE SCALE GENOMIC DNA]</scope>
    <source>
        <strain evidence="1 2">MIT 01-6451</strain>
    </source>
</reference>
<comment type="caution">
    <text evidence="1">The sequence shown here is derived from an EMBL/GenBank/DDBJ whole genome shotgun (WGS) entry which is preliminary data.</text>
</comment>
<dbReference type="GeneID" id="82321337"/>
<dbReference type="OrthoDB" id="5334833at2"/>
<dbReference type="EMBL" id="JRMQ02000003">
    <property type="protein sequence ID" value="TLE02265.1"/>
    <property type="molecule type" value="Genomic_DNA"/>
</dbReference>